<organism evidence="1 2">
    <name type="scientific">Paramecium octaurelia</name>
    <dbReference type="NCBI Taxonomy" id="43137"/>
    <lineage>
        <taxon>Eukaryota</taxon>
        <taxon>Sar</taxon>
        <taxon>Alveolata</taxon>
        <taxon>Ciliophora</taxon>
        <taxon>Intramacronucleata</taxon>
        <taxon>Oligohymenophorea</taxon>
        <taxon>Peniculida</taxon>
        <taxon>Parameciidae</taxon>
        <taxon>Paramecium</taxon>
    </lineage>
</organism>
<accession>A0A8S1WSP5</accession>
<dbReference type="EMBL" id="CAJJDP010000098">
    <property type="protein sequence ID" value="CAD8191239.1"/>
    <property type="molecule type" value="Genomic_DNA"/>
</dbReference>
<sequence>MGVISAVFRGESIFQLTLLYIFYESHVNDVIILGSKYQSIEEYLSSSEASIQYRFRQDSMIQYYIWVDN</sequence>
<reference evidence="1" key="1">
    <citation type="submission" date="2021-01" db="EMBL/GenBank/DDBJ databases">
        <authorList>
            <consortium name="Genoscope - CEA"/>
            <person name="William W."/>
        </authorList>
    </citation>
    <scope>NUCLEOTIDE SEQUENCE</scope>
</reference>
<dbReference type="Proteomes" id="UP000683925">
    <property type="component" value="Unassembled WGS sequence"/>
</dbReference>
<dbReference type="AlphaFoldDB" id="A0A8S1WSP5"/>
<proteinExistence type="predicted"/>
<evidence type="ECO:0000313" key="2">
    <source>
        <dbReference type="Proteomes" id="UP000683925"/>
    </source>
</evidence>
<keyword evidence="2" id="KW-1185">Reference proteome</keyword>
<protein>
    <submittedName>
        <fullName evidence="1">Uncharacterized protein</fullName>
    </submittedName>
</protein>
<name>A0A8S1WSP5_PAROT</name>
<comment type="caution">
    <text evidence="1">The sequence shown here is derived from an EMBL/GenBank/DDBJ whole genome shotgun (WGS) entry which is preliminary data.</text>
</comment>
<evidence type="ECO:0000313" key="1">
    <source>
        <dbReference type="EMBL" id="CAD8191239.1"/>
    </source>
</evidence>
<gene>
    <name evidence="1" type="ORF">POCTA_138.1.T0990104</name>
</gene>